<proteinExistence type="inferred from homology"/>
<feature type="domain" description="Nucleoporin Nup133/Nup155-like N-terminal" evidence="11">
    <location>
        <begin position="104"/>
        <end position="552"/>
    </location>
</feature>
<dbReference type="InterPro" id="IPR014908">
    <property type="entry name" value="Nucleoporin_Nup133/Nup155_N"/>
</dbReference>
<evidence type="ECO:0000256" key="1">
    <source>
        <dbReference type="ARBA" id="ARBA00004259"/>
    </source>
</evidence>
<evidence type="ECO:0000259" key="10">
    <source>
        <dbReference type="Pfam" id="PF03177"/>
    </source>
</evidence>
<dbReference type="Gene3D" id="2.130.10.10">
    <property type="entry name" value="YVTN repeat-like/Quinoprotein amine dehydrogenase"/>
    <property type="match status" value="1"/>
</dbReference>
<dbReference type="GO" id="GO:0016973">
    <property type="term" value="P:poly(A)+ mRNA export from nucleus"/>
    <property type="evidence" value="ECO:0007669"/>
    <property type="project" value="TreeGrafter"/>
</dbReference>
<evidence type="ECO:0000256" key="7">
    <source>
        <dbReference type="ARBA" id="ARBA00023242"/>
    </source>
</evidence>
<feature type="domain" description="Nucleoporin Nup133/Nup155-like C-terminal" evidence="10">
    <location>
        <begin position="669"/>
        <end position="1334"/>
    </location>
</feature>
<keyword evidence="7" id="KW-0539">Nucleus</keyword>
<dbReference type="GO" id="GO:0031080">
    <property type="term" value="C:nuclear pore outer ring"/>
    <property type="evidence" value="ECO:0007669"/>
    <property type="project" value="TreeGrafter"/>
</dbReference>
<sequence length="1393" mass="155914">MFSAESSSHVHPPSTSLRNTRRRPRQLSAEGVGTLPRAKRQRSALADDAVFAPTFTEMGRDRASSGENSGTHGRRRRGGEPMDIVLRERKIGGGGCKEDGIVLTKNDNFIVTKLPGFPDYVRNNTKDHLRGLVSSITSHALLLTPTHALVWSYTAPHSSPETFCFTLPTSTSNSVESLPLGSLVSPSTSSAEPGIVVVMPITGKVIYWDSISRAAAQDLFRQQKQGVQGSVGLLTGETVSAIVNAEPAGFILSFSSGRIAHLSVKDGQGRPAIAVNFIRSPNTGSAGGLFGSLKNVLSRGGWRKGIVTARAGRITGRGEREVAIMTAKGQVQLWDVNRAGNYALRGEADMRENIMSAMKKASVLPDQVVEDDFEVLDFVYVHGSVEGNDNATHGEASGTKIVALVTHLGKKSASYALMELSIVNGLTTVGRVHTINCYTNPEERTTTSRPRIYIPIPHHSAFVVFTHAIVIVSLTPRLDTPDQQLLLGANSLPKAFQDVIDFRDDINIEVVGSGEEHGISTDSIGGEESRSHRRRSKHPACVLLVRGGGVLRVTAFPAKHEISANGDLESALKSKVLKSKIEQAIFYGFEPLNPLNFAARSEIQQSLADVEEAALEISREILDSTSKYIPTITPSMDNQLHQRADALALLALHLKENYPPLSRLTKWRLLWDAEKLAAARAMWKNYDTQLKGRKPSEKKSLQSELYFMLGDHLKTTANEEVGELDEVRQWFTRDVSRIEHVAQWLWHTTVNLYEHEGKKSYSDLMPYLAEAQEVSLLIFETAFLFRKENAPVYGLESEALTGDGILAEGYKDMPEFWTSTTDGVQVTNKIVELARNMLIRFYKYIDRPDTGPPGEKKWDPQVYKRIVKNYPRHIELCQLTYLERISWLEAYEDGELKEKASEIAEDTKIQHVTLRRKQIMSLETLGLIGDAYYLSEKFKDFTTLVSLVIRDVTKTTENLQQLGLNDEEKAELEGELEALAQRIDGYYQKFGHHWARALYQNYVQAGRLSSLMENGDDVRYQTYLTNYLRSDSRLLKLSWVNDVLTSKDYDGARKTLIKIADSRENDLWSKKVELSLGKLARLAAAQTTAIEYDPEEFKQSASHVQDQLGVVNIQEALYRQVAPILHGAIDKDAEAQLAMDLFAHVRTEMATLYGRLEKAVTMLVNRQSMPIHYLIDLLTLVELPKEERNVKNGSGQEFYMALKALQLSGVEGRKKDATEKMIWRRAYIREDWDKINNTEFQDDAMVERTTSNTAVFMTLLTGLRKDFWRTPPLIGTAGFYIKDPRECLGNDINADVYSDIKDPELLSPLLAELEHEDAKLKHYLAKARLHMWVQGITDAAAKSYSDELGKETEKETELYDLESKMKKGFRISTIEDGKDAEGDMVMVDDDDEE</sequence>
<protein>
    <submittedName>
        <fullName evidence="12">Uncharacterized protein</fullName>
    </submittedName>
</protein>
<evidence type="ECO:0000313" key="13">
    <source>
        <dbReference type="Proteomes" id="UP000750711"/>
    </source>
</evidence>
<dbReference type="FunFam" id="2.130.10.10:FF:001057">
    <property type="entry name" value="Nuclear pore complex subunit Nup133, putative"/>
    <property type="match status" value="1"/>
</dbReference>
<comment type="subcellular location">
    <subcellularLocation>
        <location evidence="1">Nucleus envelope</location>
    </subcellularLocation>
</comment>
<evidence type="ECO:0000256" key="3">
    <source>
        <dbReference type="ARBA" id="ARBA00022448"/>
    </source>
</evidence>
<accession>A0A9P8LHF5</accession>
<comment type="similarity">
    <text evidence="2">Belongs to the nucleoporin Nup133 family.</text>
</comment>
<dbReference type="InterPro" id="IPR007187">
    <property type="entry name" value="Nucleoporin_Nup133/Nup155_C"/>
</dbReference>
<dbReference type="Pfam" id="PF03177">
    <property type="entry name" value="Nucleoporin_C"/>
    <property type="match status" value="1"/>
</dbReference>
<keyword evidence="4" id="KW-0509">mRNA transport</keyword>
<keyword evidence="8" id="KW-0175">Coiled coil</keyword>
<keyword evidence="3" id="KW-0813">Transport</keyword>
<gene>
    <name evidence="12" type="ORF">GP486_001296</name>
</gene>
<dbReference type="GO" id="GO:0000972">
    <property type="term" value="P:transcription-dependent tethering of RNA polymerase II gene DNA at nuclear periphery"/>
    <property type="evidence" value="ECO:0007669"/>
    <property type="project" value="TreeGrafter"/>
</dbReference>
<dbReference type="Proteomes" id="UP000750711">
    <property type="component" value="Unassembled WGS sequence"/>
</dbReference>
<dbReference type="SUPFAM" id="SSF117289">
    <property type="entry name" value="Nucleoporin domain"/>
    <property type="match status" value="1"/>
</dbReference>
<feature type="coiled-coil region" evidence="8">
    <location>
        <begin position="962"/>
        <end position="989"/>
    </location>
</feature>
<evidence type="ECO:0000256" key="5">
    <source>
        <dbReference type="ARBA" id="ARBA00022927"/>
    </source>
</evidence>
<dbReference type="GO" id="GO:0017056">
    <property type="term" value="F:structural constituent of nuclear pore"/>
    <property type="evidence" value="ECO:0007669"/>
    <property type="project" value="InterPro"/>
</dbReference>
<feature type="region of interest" description="Disordered" evidence="9">
    <location>
        <begin position="1"/>
        <end position="81"/>
    </location>
</feature>
<name>A0A9P8LHF5_9PEZI</name>
<feature type="compositionally biased region" description="Polar residues" evidence="9">
    <location>
        <begin position="1"/>
        <end position="18"/>
    </location>
</feature>
<dbReference type="PANTHER" id="PTHR13405">
    <property type="entry name" value="NUCLEAR PORE COMPLEX PROTEIN NUP133"/>
    <property type="match status" value="1"/>
</dbReference>
<evidence type="ECO:0000256" key="4">
    <source>
        <dbReference type="ARBA" id="ARBA00022816"/>
    </source>
</evidence>
<keyword evidence="6" id="KW-0811">Translocation</keyword>
<evidence type="ECO:0000259" key="11">
    <source>
        <dbReference type="Pfam" id="PF08801"/>
    </source>
</evidence>
<dbReference type="Pfam" id="PF08801">
    <property type="entry name" value="Nucleoporin_N"/>
    <property type="match status" value="1"/>
</dbReference>
<reference evidence="12" key="1">
    <citation type="submission" date="2021-03" db="EMBL/GenBank/DDBJ databases">
        <title>Comparative genomics and phylogenomic investigation of the class Geoglossomycetes provide insights into ecological specialization and systematics.</title>
        <authorList>
            <person name="Melie T."/>
            <person name="Pirro S."/>
            <person name="Miller A.N."/>
            <person name="Quandt A."/>
        </authorList>
    </citation>
    <scope>NUCLEOTIDE SEQUENCE</scope>
    <source>
        <strain evidence="12">CAQ_001_2017</strain>
    </source>
</reference>
<feature type="region of interest" description="Disordered" evidence="9">
    <location>
        <begin position="516"/>
        <end position="535"/>
    </location>
</feature>
<keyword evidence="5" id="KW-0653">Protein transport</keyword>
<organism evidence="12 13">
    <name type="scientific">Trichoglossum hirsutum</name>
    <dbReference type="NCBI Taxonomy" id="265104"/>
    <lineage>
        <taxon>Eukaryota</taxon>
        <taxon>Fungi</taxon>
        <taxon>Dikarya</taxon>
        <taxon>Ascomycota</taxon>
        <taxon>Pezizomycotina</taxon>
        <taxon>Geoglossomycetes</taxon>
        <taxon>Geoglossales</taxon>
        <taxon>Geoglossaceae</taxon>
        <taxon>Trichoglossum</taxon>
    </lineage>
</organism>
<keyword evidence="13" id="KW-1185">Reference proteome</keyword>
<evidence type="ECO:0000256" key="9">
    <source>
        <dbReference type="SAM" id="MobiDB-lite"/>
    </source>
</evidence>
<dbReference type="GO" id="GO:0006606">
    <property type="term" value="P:protein import into nucleus"/>
    <property type="evidence" value="ECO:0007669"/>
    <property type="project" value="TreeGrafter"/>
</dbReference>
<dbReference type="InterPro" id="IPR015943">
    <property type="entry name" value="WD40/YVTN_repeat-like_dom_sf"/>
</dbReference>
<evidence type="ECO:0000313" key="12">
    <source>
        <dbReference type="EMBL" id="KAH0565314.1"/>
    </source>
</evidence>
<dbReference type="Gene3D" id="1.20.58.1380">
    <property type="match status" value="1"/>
</dbReference>
<evidence type="ECO:0000256" key="8">
    <source>
        <dbReference type="SAM" id="Coils"/>
    </source>
</evidence>
<dbReference type="InterPro" id="IPR037624">
    <property type="entry name" value="Nup133-like"/>
</dbReference>
<evidence type="ECO:0000256" key="6">
    <source>
        <dbReference type="ARBA" id="ARBA00023010"/>
    </source>
</evidence>
<dbReference type="PANTHER" id="PTHR13405:SF11">
    <property type="entry name" value="NUCLEAR PORE COMPLEX PROTEIN NUP133"/>
    <property type="match status" value="1"/>
</dbReference>
<dbReference type="EMBL" id="JAGHQM010000109">
    <property type="protein sequence ID" value="KAH0565314.1"/>
    <property type="molecule type" value="Genomic_DNA"/>
</dbReference>
<evidence type="ECO:0000256" key="2">
    <source>
        <dbReference type="ARBA" id="ARBA00005569"/>
    </source>
</evidence>
<comment type="caution">
    <text evidence="12">The sequence shown here is derived from an EMBL/GenBank/DDBJ whole genome shotgun (WGS) entry which is preliminary data.</text>
</comment>